<dbReference type="InterPro" id="IPR027417">
    <property type="entry name" value="P-loop_NTPase"/>
</dbReference>
<dbReference type="PANTHER" id="PTHR43553">
    <property type="entry name" value="HEAVY METAL TRANSPORTER"/>
    <property type="match status" value="1"/>
</dbReference>
<dbReference type="PANTHER" id="PTHR43553:SF27">
    <property type="entry name" value="ENERGY-COUPLING FACTOR TRANSPORTER ATP-BINDING PROTEIN ECFA2"/>
    <property type="match status" value="1"/>
</dbReference>
<gene>
    <name evidence="9" type="ORF">SAMN05216234_10950</name>
</gene>
<evidence type="ECO:0000313" key="9">
    <source>
        <dbReference type="EMBL" id="SFP18923.1"/>
    </source>
</evidence>
<dbReference type="RefSeq" id="WP_092911657.1">
    <property type="nucleotide sequence ID" value="NZ_FOXB01000009.1"/>
</dbReference>
<dbReference type="CDD" id="cd03225">
    <property type="entry name" value="ABC_cobalt_CbiO_domain1"/>
    <property type="match status" value="1"/>
</dbReference>
<protein>
    <submittedName>
        <fullName evidence="9">Cobalt/nickel transport system ATP-binding protein</fullName>
    </submittedName>
</protein>
<dbReference type="EMBL" id="FOXB01000009">
    <property type="protein sequence ID" value="SFP18923.1"/>
    <property type="molecule type" value="Genomic_DNA"/>
</dbReference>
<dbReference type="InterPro" id="IPR015856">
    <property type="entry name" value="ABC_transpr_CbiO/EcfA_su"/>
</dbReference>
<keyword evidence="7" id="KW-0472">Membrane</keyword>
<dbReference type="GO" id="GO:0042626">
    <property type="term" value="F:ATPase-coupled transmembrane transporter activity"/>
    <property type="evidence" value="ECO:0007669"/>
    <property type="project" value="TreeGrafter"/>
</dbReference>
<dbReference type="SMART" id="SM00382">
    <property type="entry name" value="AAA"/>
    <property type="match status" value="1"/>
</dbReference>
<dbReference type="GO" id="GO:0005524">
    <property type="term" value="F:ATP binding"/>
    <property type="evidence" value="ECO:0007669"/>
    <property type="project" value="UniProtKB-KW"/>
</dbReference>
<dbReference type="InterPro" id="IPR003593">
    <property type="entry name" value="AAA+_ATPase"/>
</dbReference>
<evidence type="ECO:0000256" key="1">
    <source>
        <dbReference type="ARBA" id="ARBA00004202"/>
    </source>
</evidence>
<evidence type="ECO:0000256" key="7">
    <source>
        <dbReference type="ARBA" id="ARBA00023136"/>
    </source>
</evidence>
<evidence type="ECO:0000313" key="10">
    <source>
        <dbReference type="Proteomes" id="UP000199227"/>
    </source>
</evidence>
<keyword evidence="4" id="KW-0547">Nucleotide-binding</keyword>
<dbReference type="InterPro" id="IPR003439">
    <property type="entry name" value="ABC_transporter-like_ATP-bd"/>
</dbReference>
<dbReference type="InterPro" id="IPR050095">
    <property type="entry name" value="ECF_ABC_transporter_ATP-bd"/>
</dbReference>
<evidence type="ECO:0000256" key="5">
    <source>
        <dbReference type="ARBA" id="ARBA00022840"/>
    </source>
</evidence>
<dbReference type="Gene3D" id="3.40.50.300">
    <property type="entry name" value="P-loop containing nucleotide triphosphate hydrolases"/>
    <property type="match status" value="1"/>
</dbReference>
<keyword evidence="10" id="KW-1185">Reference proteome</keyword>
<comment type="subcellular location">
    <subcellularLocation>
        <location evidence="1">Cell membrane</location>
        <topology evidence="1">Peripheral membrane protein</topology>
    </subcellularLocation>
</comment>
<proteinExistence type="predicted"/>
<evidence type="ECO:0000256" key="4">
    <source>
        <dbReference type="ARBA" id="ARBA00022741"/>
    </source>
</evidence>
<dbReference type="Proteomes" id="UP000199227">
    <property type="component" value="Unassembled WGS sequence"/>
</dbReference>
<keyword evidence="3" id="KW-1003">Cell membrane</keyword>
<accession>A0A1I5NAX3</accession>
<dbReference type="PROSITE" id="PS00211">
    <property type="entry name" value="ABC_TRANSPORTER_1"/>
    <property type="match status" value="1"/>
</dbReference>
<evidence type="ECO:0000256" key="2">
    <source>
        <dbReference type="ARBA" id="ARBA00022448"/>
    </source>
</evidence>
<evidence type="ECO:0000256" key="3">
    <source>
        <dbReference type="ARBA" id="ARBA00022475"/>
    </source>
</evidence>
<name>A0A1I5NAX3_9BACT</name>
<dbReference type="AlphaFoldDB" id="A0A1I5NAX3"/>
<keyword evidence="5 9" id="KW-0067">ATP-binding</keyword>
<dbReference type="GO" id="GO:0043190">
    <property type="term" value="C:ATP-binding cassette (ABC) transporter complex"/>
    <property type="evidence" value="ECO:0007669"/>
    <property type="project" value="TreeGrafter"/>
</dbReference>
<dbReference type="SUPFAM" id="SSF52540">
    <property type="entry name" value="P-loop containing nucleoside triphosphate hydrolases"/>
    <property type="match status" value="1"/>
</dbReference>
<sequence>MIELKDVSFDHIDFKGQRKELLRDISFSIEEGERVVLLGINGSGKSTLLKIMDALIFPEKGELFYRGEKIDKKSIKKLSRSFRKDVVFLMQDPNMLLFNATVREEIEFGLREFGFDNIEDRAEEIAKKFSLTKYLDTPPFFLSGGEKQRVALAAILAVEPKLLLMDEPTSSLDPVTTAWLVELIDELEITTVTSTHNLSLASELGDRALVLSHDHKLLYDGDLKTLLDKKELMIEARLMHRHKHRHDGVEHSHYHIHDWN</sequence>
<dbReference type="STRING" id="223786.SAMN05216234_10950"/>
<organism evidence="9 10">
    <name type="scientific">Hydrogenimonas thermophila</name>
    <dbReference type="NCBI Taxonomy" id="223786"/>
    <lineage>
        <taxon>Bacteria</taxon>
        <taxon>Pseudomonadati</taxon>
        <taxon>Campylobacterota</taxon>
        <taxon>Epsilonproteobacteria</taxon>
        <taxon>Campylobacterales</taxon>
        <taxon>Hydrogenimonadaceae</taxon>
        <taxon>Hydrogenimonas</taxon>
    </lineage>
</organism>
<dbReference type="PROSITE" id="PS50893">
    <property type="entry name" value="ABC_TRANSPORTER_2"/>
    <property type="match status" value="1"/>
</dbReference>
<reference evidence="9 10" key="1">
    <citation type="submission" date="2016-10" db="EMBL/GenBank/DDBJ databases">
        <authorList>
            <person name="de Groot N.N."/>
        </authorList>
    </citation>
    <scope>NUCLEOTIDE SEQUENCE [LARGE SCALE GENOMIC DNA]</scope>
    <source>
        <strain evidence="9 10">EP1-55-1</strain>
    </source>
</reference>
<feature type="domain" description="ABC transporter" evidence="8">
    <location>
        <begin position="2"/>
        <end position="239"/>
    </location>
</feature>
<dbReference type="OrthoDB" id="9805130at2"/>
<keyword evidence="6" id="KW-1278">Translocase</keyword>
<evidence type="ECO:0000256" key="6">
    <source>
        <dbReference type="ARBA" id="ARBA00022967"/>
    </source>
</evidence>
<dbReference type="InterPro" id="IPR017871">
    <property type="entry name" value="ABC_transporter-like_CS"/>
</dbReference>
<dbReference type="GO" id="GO:0016887">
    <property type="term" value="F:ATP hydrolysis activity"/>
    <property type="evidence" value="ECO:0007669"/>
    <property type="project" value="InterPro"/>
</dbReference>
<evidence type="ECO:0000259" key="8">
    <source>
        <dbReference type="PROSITE" id="PS50893"/>
    </source>
</evidence>
<keyword evidence="2" id="KW-0813">Transport</keyword>
<dbReference type="Pfam" id="PF00005">
    <property type="entry name" value="ABC_tran"/>
    <property type="match status" value="1"/>
</dbReference>